<dbReference type="Proteomes" id="UP000095347">
    <property type="component" value="Unassembled WGS sequence"/>
</dbReference>
<name>A0A1E5Q9I9_9PROT</name>
<dbReference type="EMBL" id="MCGG01000017">
    <property type="protein sequence ID" value="OEJ68081.1"/>
    <property type="molecule type" value="Genomic_DNA"/>
</dbReference>
<evidence type="ECO:0000313" key="1">
    <source>
        <dbReference type="EMBL" id="OEJ68081.1"/>
    </source>
</evidence>
<gene>
    <name evidence="1" type="ORF">BEN30_07430</name>
</gene>
<reference evidence="2" key="1">
    <citation type="submission" date="2016-07" db="EMBL/GenBank/DDBJ databases">
        <authorList>
            <person name="Florea S."/>
            <person name="Webb J.S."/>
            <person name="Jaromczyk J."/>
            <person name="Schardl C.L."/>
        </authorList>
    </citation>
    <scope>NUCLEOTIDE SEQUENCE [LARGE SCALE GENOMIC DNA]</scope>
    <source>
        <strain evidence="2">MV-1</strain>
    </source>
</reference>
<accession>A0A1E5Q9I9</accession>
<sequence length="203" mass="23875">MLMMSGCQTTQSTEGTNWDAEQALWGSAYDQDNKKRFIPVQLWTGGSWDSQHQITTPLTNFQFGSRNHKRTEGPFDWINPITNKPSKMYKRFNNGKIQFFTIREDQTGLGRSYDNRWSLYCADEAKFPLGWWMEGEERTFTYQCTSGENLDTYTVKLTIDTLDYTYQGRKHALKYSWKLFRGDSRVDSKTYIYAPHKGMVEVW</sequence>
<evidence type="ECO:0000313" key="2">
    <source>
        <dbReference type="Proteomes" id="UP000095347"/>
    </source>
</evidence>
<dbReference type="AlphaFoldDB" id="A0A1E5Q9I9"/>
<protein>
    <submittedName>
        <fullName evidence="1">Uncharacterized protein</fullName>
    </submittedName>
</protein>
<comment type="caution">
    <text evidence="1">The sequence shown here is derived from an EMBL/GenBank/DDBJ whole genome shotgun (WGS) entry which is preliminary data.</text>
</comment>
<keyword evidence="2" id="KW-1185">Reference proteome</keyword>
<organism evidence="1 2">
    <name type="scientific">Magnetovibrio blakemorei</name>
    <dbReference type="NCBI Taxonomy" id="28181"/>
    <lineage>
        <taxon>Bacteria</taxon>
        <taxon>Pseudomonadati</taxon>
        <taxon>Pseudomonadota</taxon>
        <taxon>Alphaproteobacteria</taxon>
        <taxon>Rhodospirillales</taxon>
        <taxon>Magnetovibrionaceae</taxon>
        <taxon>Magnetovibrio</taxon>
    </lineage>
</organism>
<proteinExistence type="predicted"/>